<keyword evidence="5" id="KW-0597">Phosphoprotein</keyword>
<dbReference type="InterPro" id="IPR003660">
    <property type="entry name" value="HAMP_dom"/>
</dbReference>
<evidence type="ECO:0000256" key="11">
    <source>
        <dbReference type="ARBA" id="ARBA00022989"/>
    </source>
</evidence>
<dbReference type="SUPFAM" id="SSF158472">
    <property type="entry name" value="HAMP domain-like"/>
    <property type="match status" value="1"/>
</dbReference>
<keyword evidence="18" id="KW-1185">Reference proteome</keyword>
<evidence type="ECO:0000256" key="6">
    <source>
        <dbReference type="ARBA" id="ARBA00022679"/>
    </source>
</evidence>
<dbReference type="CDD" id="cd00082">
    <property type="entry name" value="HisKA"/>
    <property type="match status" value="1"/>
</dbReference>
<dbReference type="Pfam" id="PF00672">
    <property type="entry name" value="HAMP"/>
    <property type="match status" value="1"/>
</dbReference>
<dbReference type="Gene3D" id="3.30.565.10">
    <property type="entry name" value="Histidine kinase-like ATPase, C-terminal domain"/>
    <property type="match status" value="1"/>
</dbReference>
<dbReference type="Pfam" id="PF02518">
    <property type="entry name" value="HATPase_c"/>
    <property type="match status" value="1"/>
</dbReference>
<dbReference type="InterPro" id="IPR050398">
    <property type="entry name" value="HssS/ArlS-like"/>
</dbReference>
<dbReference type="OrthoDB" id="594725at2"/>
<keyword evidence="11 14" id="KW-1133">Transmembrane helix</keyword>
<dbReference type="RefSeq" id="WP_133227603.1">
    <property type="nucleotide sequence ID" value="NZ_SOZE01000004.1"/>
</dbReference>
<comment type="caution">
    <text evidence="17">The sequence shown here is derived from an EMBL/GenBank/DDBJ whole genome shotgun (WGS) entry which is preliminary data.</text>
</comment>
<dbReference type="AlphaFoldDB" id="A0A4Y8SJT5"/>
<comment type="subcellular location">
    <subcellularLocation>
        <location evidence="2">Cell membrane</location>
        <topology evidence="2">Multi-pass membrane protein</topology>
    </subcellularLocation>
</comment>
<evidence type="ECO:0000259" key="15">
    <source>
        <dbReference type="PROSITE" id="PS50109"/>
    </source>
</evidence>
<keyword evidence="12" id="KW-0902">Two-component regulatory system</keyword>
<dbReference type="GO" id="GO:0005524">
    <property type="term" value="F:ATP binding"/>
    <property type="evidence" value="ECO:0007669"/>
    <property type="project" value="UniProtKB-KW"/>
</dbReference>
<accession>A0A4Y8SJT5</accession>
<dbReference type="EMBL" id="SOZE01000004">
    <property type="protein sequence ID" value="TFF39299.1"/>
    <property type="molecule type" value="Genomic_DNA"/>
</dbReference>
<evidence type="ECO:0000256" key="2">
    <source>
        <dbReference type="ARBA" id="ARBA00004651"/>
    </source>
</evidence>
<evidence type="ECO:0000259" key="16">
    <source>
        <dbReference type="PROSITE" id="PS50885"/>
    </source>
</evidence>
<dbReference type="EC" id="2.7.13.3" evidence="3"/>
<dbReference type="CDD" id="cd06225">
    <property type="entry name" value="HAMP"/>
    <property type="match status" value="1"/>
</dbReference>
<evidence type="ECO:0000256" key="4">
    <source>
        <dbReference type="ARBA" id="ARBA00022475"/>
    </source>
</evidence>
<protein>
    <recommendedName>
        <fullName evidence="3">histidine kinase</fullName>
        <ecNumber evidence="3">2.7.13.3</ecNumber>
    </recommendedName>
</protein>
<keyword evidence="7 14" id="KW-0812">Transmembrane</keyword>
<dbReference type="SUPFAM" id="SSF47384">
    <property type="entry name" value="Homodimeric domain of signal transducing histidine kinase"/>
    <property type="match status" value="1"/>
</dbReference>
<dbReference type="SMART" id="SM00304">
    <property type="entry name" value="HAMP"/>
    <property type="match status" value="1"/>
</dbReference>
<evidence type="ECO:0000256" key="5">
    <source>
        <dbReference type="ARBA" id="ARBA00022553"/>
    </source>
</evidence>
<evidence type="ECO:0000256" key="7">
    <source>
        <dbReference type="ARBA" id="ARBA00022692"/>
    </source>
</evidence>
<keyword evidence="4" id="KW-1003">Cell membrane</keyword>
<feature type="transmembrane region" description="Helical" evidence="14">
    <location>
        <begin position="150"/>
        <end position="169"/>
    </location>
</feature>
<keyword evidence="13 14" id="KW-0472">Membrane</keyword>
<keyword evidence="9 17" id="KW-0418">Kinase</keyword>
<feature type="transmembrane region" description="Helical" evidence="14">
    <location>
        <begin position="7"/>
        <end position="30"/>
    </location>
</feature>
<dbReference type="PANTHER" id="PTHR45528">
    <property type="entry name" value="SENSOR HISTIDINE KINASE CPXA"/>
    <property type="match status" value="1"/>
</dbReference>
<dbReference type="Pfam" id="PF00512">
    <property type="entry name" value="HisKA"/>
    <property type="match status" value="1"/>
</dbReference>
<dbReference type="InterPro" id="IPR004358">
    <property type="entry name" value="Sig_transdc_His_kin-like_C"/>
</dbReference>
<dbReference type="PRINTS" id="PR00344">
    <property type="entry name" value="BCTRLSENSOR"/>
</dbReference>
<evidence type="ECO:0000256" key="10">
    <source>
        <dbReference type="ARBA" id="ARBA00022840"/>
    </source>
</evidence>
<comment type="catalytic activity">
    <reaction evidence="1">
        <text>ATP + protein L-histidine = ADP + protein N-phospho-L-histidine.</text>
        <dbReference type="EC" id="2.7.13.3"/>
    </reaction>
</comment>
<evidence type="ECO:0000256" key="14">
    <source>
        <dbReference type="SAM" id="Phobius"/>
    </source>
</evidence>
<dbReference type="GO" id="GO:0005886">
    <property type="term" value="C:plasma membrane"/>
    <property type="evidence" value="ECO:0007669"/>
    <property type="project" value="UniProtKB-SubCell"/>
</dbReference>
<dbReference type="InterPro" id="IPR003661">
    <property type="entry name" value="HisK_dim/P_dom"/>
</dbReference>
<evidence type="ECO:0000256" key="13">
    <source>
        <dbReference type="ARBA" id="ARBA00023136"/>
    </source>
</evidence>
<dbReference type="SUPFAM" id="SSF55874">
    <property type="entry name" value="ATPase domain of HSP90 chaperone/DNA topoisomerase II/histidine kinase"/>
    <property type="match status" value="1"/>
</dbReference>
<evidence type="ECO:0000256" key="3">
    <source>
        <dbReference type="ARBA" id="ARBA00012438"/>
    </source>
</evidence>
<dbReference type="Gene3D" id="1.10.287.130">
    <property type="match status" value="1"/>
</dbReference>
<dbReference type="CDD" id="cd00075">
    <property type="entry name" value="HATPase"/>
    <property type="match status" value="1"/>
</dbReference>
<evidence type="ECO:0000256" key="8">
    <source>
        <dbReference type="ARBA" id="ARBA00022741"/>
    </source>
</evidence>
<name>A0A4Y8SJT5_9SPHI</name>
<evidence type="ECO:0000256" key="12">
    <source>
        <dbReference type="ARBA" id="ARBA00023012"/>
    </source>
</evidence>
<gene>
    <name evidence="17" type="ORF">E2R66_06675</name>
</gene>
<dbReference type="InterPro" id="IPR003594">
    <property type="entry name" value="HATPase_dom"/>
</dbReference>
<evidence type="ECO:0000313" key="18">
    <source>
        <dbReference type="Proteomes" id="UP000297540"/>
    </source>
</evidence>
<dbReference type="GO" id="GO:0000155">
    <property type="term" value="F:phosphorelay sensor kinase activity"/>
    <property type="evidence" value="ECO:0007669"/>
    <property type="project" value="InterPro"/>
</dbReference>
<evidence type="ECO:0000256" key="1">
    <source>
        <dbReference type="ARBA" id="ARBA00000085"/>
    </source>
</evidence>
<dbReference type="PROSITE" id="PS50109">
    <property type="entry name" value="HIS_KIN"/>
    <property type="match status" value="1"/>
</dbReference>
<organism evidence="17 18">
    <name type="scientific">Mucilaginibacter psychrotolerans</name>
    <dbReference type="NCBI Taxonomy" id="1524096"/>
    <lineage>
        <taxon>Bacteria</taxon>
        <taxon>Pseudomonadati</taxon>
        <taxon>Bacteroidota</taxon>
        <taxon>Sphingobacteriia</taxon>
        <taxon>Sphingobacteriales</taxon>
        <taxon>Sphingobacteriaceae</taxon>
        <taxon>Mucilaginibacter</taxon>
    </lineage>
</organism>
<keyword evidence="10" id="KW-0067">ATP-binding</keyword>
<dbReference type="Gene3D" id="6.10.340.10">
    <property type="match status" value="1"/>
</dbReference>
<reference evidence="17 18" key="1">
    <citation type="journal article" date="2017" name="Int. J. Syst. Evol. Microbiol.">
        <title>Mucilaginibacterpsychrotolerans sp. nov., isolated from peatlands.</title>
        <authorList>
            <person name="Deng Y."/>
            <person name="Shen L."/>
            <person name="Xu B."/>
            <person name="Liu Y."/>
            <person name="Gu Z."/>
            <person name="Liu H."/>
            <person name="Zhou Y."/>
        </authorList>
    </citation>
    <scope>NUCLEOTIDE SEQUENCE [LARGE SCALE GENOMIC DNA]</scope>
    <source>
        <strain evidence="17 18">NH7-4</strain>
    </source>
</reference>
<dbReference type="InterPro" id="IPR036097">
    <property type="entry name" value="HisK_dim/P_sf"/>
</dbReference>
<feature type="domain" description="Histidine kinase" evidence="15">
    <location>
        <begin position="235"/>
        <end position="453"/>
    </location>
</feature>
<evidence type="ECO:0000313" key="17">
    <source>
        <dbReference type="EMBL" id="TFF39299.1"/>
    </source>
</evidence>
<proteinExistence type="predicted"/>
<dbReference type="Proteomes" id="UP000297540">
    <property type="component" value="Unassembled WGS sequence"/>
</dbReference>
<dbReference type="PANTHER" id="PTHR45528:SF1">
    <property type="entry name" value="SENSOR HISTIDINE KINASE CPXA"/>
    <property type="match status" value="1"/>
</dbReference>
<dbReference type="PROSITE" id="PS50885">
    <property type="entry name" value="HAMP"/>
    <property type="match status" value="1"/>
</dbReference>
<dbReference type="SMART" id="SM00388">
    <property type="entry name" value="HisKA"/>
    <property type="match status" value="1"/>
</dbReference>
<dbReference type="SMART" id="SM00387">
    <property type="entry name" value="HATPase_c"/>
    <property type="match status" value="1"/>
</dbReference>
<dbReference type="InterPro" id="IPR036890">
    <property type="entry name" value="HATPase_C_sf"/>
</dbReference>
<keyword evidence="8" id="KW-0547">Nucleotide-binding</keyword>
<sequence length="466" mass="51804">MSIQRKVALLFLALTVALITILSGAIFYFVHQFTFEDFYKRLETRVNVSAQIYHHNDKDSIGIYKELRQRYLEKLTSEKHYLLKPADYINGHSLKGVPAELVNSIISDGPTRYNTDNVFYAGNIFKFADGDVMIIVSATDPYGFNELNNLQHVLLIGFVLSVVVAYLIGKRFSYLTFQPVRKIIKRVNTITASNLHLRLEDYDGKDEVAELTQTFNNMLDRLETAFETQNNFVSNASHELRTPLAVIKGEAELALKSLDKPGADTRSTLSTILTGAQSLQDIITSLLGLAQTGFDGKKQNWELIRADELIWLIKEAVDNIIPENKLSIDLSALPQEEERLLLMGNPNLLKLALSNIALNACKYSENKPVSLKLIAENKSVIFSIQDEGIGIPEGDVQHIFEPFFRASNTGNFEGHGVGLPLALNIVRLHKGSIAIASKVDKGTTIRVMLPVHGPAAPPKSSPVGRT</sequence>
<dbReference type="InterPro" id="IPR005467">
    <property type="entry name" value="His_kinase_dom"/>
</dbReference>
<keyword evidence="6" id="KW-0808">Transferase</keyword>
<feature type="domain" description="HAMP" evidence="16">
    <location>
        <begin position="174"/>
        <end position="227"/>
    </location>
</feature>
<evidence type="ECO:0000256" key="9">
    <source>
        <dbReference type="ARBA" id="ARBA00022777"/>
    </source>
</evidence>